<comment type="caution">
    <text evidence="2">The sequence shown here is derived from an EMBL/GenBank/DDBJ whole genome shotgun (WGS) entry which is preliminary data.</text>
</comment>
<dbReference type="EMBL" id="VSSQ01069726">
    <property type="protein sequence ID" value="MPN21696.1"/>
    <property type="molecule type" value="Genomic_DNA"/>
</dbReference>
<proteinExistence type="predicted"/>
<feature type="transmembrane region" description="Helical" evidence="1">
    <location>
        <begin position="7"/>
        <end position="26"/>
    </location>
</feature>
<keyword evidence="1" id="KW-0472">Membrane</keyword>
<evidence type="ECO:0000313" key="2">
    <source>
        <dbReference type="EMBL" id="MPN21696.1"/>
    </source>
</evidence>
<dbReference type="AlphaFoldDB" id="A0A645G6D5"/>
<name>A0A645G6D5_9ZZZZ</name>
<reference evidence="2" key="1">
    <citation type="submission" date="2019-08" db="EMBL/GenBank/DDBJ databases">
        <authorList>
            <person name="Kucharzyk K."/>
            <person name="Murdoch R.W."/>
            <person name="Higgins S."/>
            <person name="Loffler F."/>
        </authorList>
    </citation>
    <scope>NUCLEOTIDE SEQUENCE</scope>
</reference>
<organism evidence="2">
    <name type="scientific">bioreactor metagenome</name>
    <dbReference type="NCBI Taxonomy" id="1076179"/>
    <lineage>
        <taxon>unclassified sequences</taxon>
        <taxon>metagenomes</taxon>
        <taxon>ecological metagenomes</taxon>
    </lineage>
</organism>
<keyword evidence="1" id="KW-0812">Transmembrane</keyword>
<keyword evidence="1" id="KW-1133">Transmembrane helix</keyword>
<sequence>MNKKRHLIYILFGIFFSLQIPLFALVTKGLERIPFADNNPFQVQLQARSKVDGTKIVNSNTKKQEVVSNADTQTKNAIKKIWEGNDGLLNVMVELADDKYEVKINVYNLLGKEVKKIYQGLPPNKNNEGYYVFTSQTQLNLPKNVYILVIQGSGFRIADRFIVAK</sequence>
<evidence type="ECO:0000256" key="1">
    <source>
        <dbReference type="SAM" id="Phobius"/>
    </source>
</evidence>
<protein>
    <submittedName>
        <fullName evidence="2">Uncharacterized protein</fullName>
    </submittedName>
</protein>
<gene>
    <name evidence="2" type="ORF">SDC9_169076</name>
</gene>
<accession>A0A645G6D5</accession>